<name>A0ABQ5D0X3_9ASTR</name>
<proteinExistence type="predicted"/>
<sequence length="178" mass="18250">MSLSVTRATPTSPSSPPLTAAATSSSSSPSSSHHHIHHQPVTTITPPTPPPPPATDGAPARGVVGLCVTAAGVCIGLGLQPMGCTRGVCFDGWQPPHGVGVGGSHRLGVVRWTGFFTKKGVCWFYSKRGCLVSGLAAVRGRLVGWQPPRGALVGAVTAQRAFGWVAATTQPPYGVRLV</sequence>
<keyword evidence="3" id="KW-1185">Reference proteome</keyword>
<reference evidence="2" key="1">
    <citation type="journal article" date="2022" name="Int. J. Mol. Sci.">
        <title>Draft Genome of Tanacetum Coccineum: Genomic Comparison of Closely Related Tanacetum-Family Plants.</title>
        <authorList>
            <person name="Yamashiro T."/>
            <person name="Shiraishi A."/>
            <person name="Nakayama K."/>
            <person name="Satake H."/>
        </authorList>
    </citation>
    <scope>NUCLEOTIDE SEQUENCE</scope>
</reference>
<dbReference type="Proteomes" id="UP001151760">
    <property type="component" value="Unassembled WGS sequence"/>
</dbReference>
<feature type="region of interest" description="Disordered" evidence="1">
    <location>
        <begin position="1"/>
        <end position="57"/>
    </location>
</feature>
<protein>
    <submittedName>
        <fullName evidence="2">Uncharacterized protein</fullName>
    </submittedName>
</protein>
<accession>A0ABQ5D0X3</accession>
<organism evidence="2 3">
    <name type="scientific">Tanacetum coccineum</name>
    <dbReference type="NCBI Taxonomy" id="301880"/>
    <lineage>
        <taxon>Eukaryota</taxon>
        <taxon>Viridiplantae</taxon>
        <taxon>Streptophyta</taxon>
        <taxon>Embryophyta</taxon>
        <taxon>Tracheophyta</taxon>
        <taxon>Spermatophyta</taxon>
        <taxon>Magnoliopsida</taxon>
        <taxon>eudicotyledons</taxon>
        <taxon>Gunneridae</taxon>
        <taxon>Pentapetalae</taxon>
        <taxon>asterids</taxon>
        <taxon>campanulids</taxon>
        <taxon>Asterales</taxon>
        <taxon>Asteraceae</taxon>
        <taxon>Asteroideae</taxon>
        <taxon>Anthemideae</taxon>
        <taxon>Anthemidinae</taxon>
        <taxon>Tanacetum</taxon>
    </lineage>
</organism>
<comment type="caution">
    <text evidence="2">The sequence shown here is derived from an EMBL/GenBank/DDBJ whole genome shotgun (WGS) entry which is preliminary data.</text>
</comment>
<gene>
    <name evidence="2" type="ORF">Tco_0923355</name>
</gene>
<evidence type="ECO:0000256" key="1">
    <source>
        <dbReference type="SAM" id="MobiDB-lite"/>
    </source>
</evidence>
<reference evidence="2" key="2">
    <citation type="submission" date="2022-01" db="EMBL/GenBank/DDBJ databases">
        <authorList>
            <person name="Yamashiro T."/>
            <person name="Shiraishi A."/>
            <person name="Satake H."/>
            <person name="Nakayama K."/>
        </authorList>
    </citation>
    <scope>NUCLEOTIDE SEQUENCE</scope>
</reference>
<dbReference type="EMBL" id="BQNB010014834">
    <property type="protein sequence ID" value="GJT32936.1"/>
    <property type="molecule type" value="Genomic_DNA"/>
</dbReference>
<evidence type="ECO:0000313" key="3">
    <source>
        <dbReference type="Proteomes" id="UP001151760"/>
    </source>
</evidence>
<evidence type="ECO:0000313" key="2">
    <source>
        <dbReference type="EMBL" id="GJT32936.1"/>
    </source>
</evidence>
<feature type="compositionally biased region" description="Low complexity" evidence="1">
    <location>
        <begin position="1"/>
        <end position="31"/>
    </location>
</feature>